<keyword evidence="6" id="KW-0221">Differentiation</keyword>
<evidence type="ECO:0000256" key="11">
    <source>
        <dbReference type="PROSITE-ProRule" id="PRU00076"/>
    </source>
</evidence>
<keyword evidence="13" id="KW-0812">Transmembrane</keyword>
<dbReference type="PRINTS" id="PR00010">
    <property type="entry name" value="EGFBLOOD"/>
</dbReference>
<feature type="disulfide bond" evidence="11">
    <location>
        <begin position="481"/>
        <end position="490"/>
    </location>
</feature>
<feature type="disulfide bond" evidence="11">
    <location>
        <begin position="367"/>
        <end position="376"/>
    </location>
</feature>
<dbReference type="InParanoid" id="A0A7M7T5Y9"/>
<dbReference type="FunFam" id="2.10.25.140:FF:000001">
    <property type="entry name" value="Delta-like protein"/>
    <property type="match status" value="1"/>
</dbReference>
<evidence type="ECO:0000256" key="13">
    <source>
        <dbReference type="SAM" id="Phobius"/>
    </source>
</evidence>
<feature type="domain" description="EGF-like" evidence="15">
    <location>
        <begin position="380"/>
        <end position="416"/>
    </location>
</feature>
<feature type="compositionally biased region" description="Pro residues" evidence="12">
    <location>
        <begin position="954"/>
        <end position="963"/>
    </location>
</feature>
<dbReference type="FunFam" id="2.10.25.10:FF:000004">
    <property type="entry name" value="Neurogenic locus notch 1"/>
    <property type="match status" value="1"/>
</dbReference>
<feature type="domain" description="EGF-like" evidence="15">
    <location>
        <begin position="226"/>
        <end position="262"/>
    </location>
</feature>
<feature type="region of interest" description="Disordered" evidence="12">
    <location>
        <begin position="756"/>
        <end position="785"/>
    </location>
</feature>
<keyword evidence="3 11" id="KW-0245">EGF-like domain</keyword>
<feature type="domain" description="EGF-like" evidence="15">
    <location>
        <begin position="418"/>
        <end position="453"/>
    </location>
</feature>
<dbReference type="Pfam" id="PF00008">
    <property type="entry name" value="EGF"/>
    <property type="match status" value="4"/>
</dbReference>
<feature type="disulfide bond" evidence="11">
    <location>
        <begin position="406"/>
        <end position="415"/>
    </location>
</feature>
<feature type="disulfide bond" evidence="11">
    <location>
        <begin position="422"/>
        <end position="432"/>
    </location>
</feature>
<dbReference type="PROSITE" id="PS01186">
    <property type="entry name" value="EGF_2"/>
    <property type="match status" value="5"/>
</dbReference>
<keyword evidence="10" id="KW-0325">Glycoprotein</keyword>
<dbReference type="SMART" id="SM00179">
    <property type="entry name" value="EGF_CA"/>
    <property type="match status" value="9"/>
</dbReference>
<keyword evidence="17" id="KW-1185">Reference proteome</keyword>
<evidence type="ECO:0000256" key="1">
    <source>
        <dbReference type="ARBA" id="ARBA00004370"/>
    </source>
</evidence>
<feature type="domain" description="EGF-like" evidence="15">
    <location>
        <begin position="605"/>
        <end position="646"/>
    </location>
</feature>
<dbReference type="PROSITE" id="PS01187">
    <property type="entry name" value="EGF_CA"/>
    <property type="match status" value="3"/>
</dbReference>
<dbReference type="Gene3D" id="2.60.40.3510">
    <property type="match status" value="1"/>
</dbReference>
<dbReference type="OrthoDB" id="283575at2759"/>
<comment type="subcellular location">
    <subcellularLocation>
        <location evidence="1">Membrane</location>
    </subcellularLocation>
</comment>
<dbReference type="GeneID" id="100891837"/>
<dbReference type="Pfam" id="PF12661">
    <property type="entry name" value="hEGF"/>
    <property type="match status" value="4"/>
</dbReference>
<accession>A0A7M7T5Y9</accession>
<dbReference type="InterPro" id="IPR049883">
    <property type="entry name" value="NOTCH1_EGF-like"/>
</dbReference>
<feature type="signal peptide" evidence="14">
    <location>
        <begin position="1"/>
        <end position="22"/>
    </location>
</feature>
<keyword evidence="9 11" id="KW-1015">Disulfide bond</keyword>
<dbReference type="EnsemblMetazoa" id="XM_031000441">
    <property type="protein sequence ID" value="XP_030856301"/>
    <property type="gene ID" value="LOC100891837"/>
</dbReference>
<dbReference type="FunFam" id="2.10.25.10:FF:000472">
    <property type="entry name" value="Uncharacterized protein, isoform A"/>
    <property type="match status" value="1"/>
</dbReference>
<dbReference type="Pfam" id="PF07645">
    <property type="entry name" value="EGF_CA"/>
    <property type="match status" value="1"/>
</dbReference>
<dbReference type="Gene3D" id="2.10.25.10">
    <property type="entry name" value="Laminin"/>
    <property type="match status" value="11"/>
</dbReference>
<keyword evidence="13" id="KW-1133">Transmembrane helix</keyword>
<dbReference type="PROSITE" id="PS50026">
    <property type="entry name" value="EGF_3"/>
    <property type="match status" value="10"/>
</dbReference>
<feature type="disulfide bond" evidence="11">
    <location>
        <begin position="310"/>
        <end position="327"/>
    </location>
</feature>
<dbReference type="PROSITE" id="PS00022">
    <property type="entry name" value="EGF_1"/>
    <property type="match status" value="8"/>
</dbReference>
<dbReference type="InterPro" id="IPR000742">
    <property type="entry name" value="EGF"/>
</dbReference>
<dbReference type="InterPro" id="IPR051022">
    <property type="entry name" value="Notch_Cell-Fate_Det"/>
</dbReference>
<feature type="domain" description="EGF-like" evidence="15">
    <location>
        <begin position="263"/>
        <end position="299"/>
    </location>
</feature>
<evidence type="ECO:0000259" key="15">
    <source>
        <dbReference type="PROSITE" id="PS50026"/>
    </source>
</evidence>
<feature type="region of interest" description="Disordered" evidence="12">
    <location>
        <begin position="797"/>
        <end position="981"/>
    </location>
</feature>
<dbReference type="GO" id="GO:0030154">
    <property type="term" value="P:cell differentiation"/>
    <property type="evidence" value="ECO:0007669"/>
    <property type="project" value="UniProtKB-KW"/>
</dbReference>
<dbReference type="InterPro" id="IPR000152">
    <property type="entry name" value="EGF-type_Asp/Asn_hydroxyl_site"/>
</dbReference>
<feature type="compositionally biased region" description="Basic and acidic residues" evidence="12">
    <location>
        <begin position="797"/>
        <end position="812"/>
    </location>
</feature>
<keyword evidence="8 13" id="KW-0472">Membrane</keyword>
<dbReference type="KEGG" id="spu:100891837"/>
<keyword evidence="4 14" id="KW-0732">Signal</keyword>
<dbReference type="FunFam" id="2.10.25.10:FF:000309">
    <property type="entry name" value="Uncharacterized protein, isoform A"/>
    <property type="match status" value="1"/>
</dbReference>
<dbReference type="RefSeq" id="XP_030856301.1">
    <property type="nucleotide sequence ID" value="XM_031000441.1"/>
</dbReference>
<dbReference type="PANTHER" id="PTHR24049">
    <property type="entry name" value="CRUMBS FAMILY MEMBER"/>
    <property type="match status" value="1"/>
</dbReference>
<dbReference type="InterPro" id="IPR001774">
    <property type="entry name" value="DSL"/>
</dbReference>
<evidence type="ECO:0000256" key="3">
    <source>
        <dbReference type="ARBA" id="ARBA00022536"/>
    </source>
</evidence>
<dbReference type="GO" id="GO:0005509">
    <property type="term" value="F:calcium ion binding"/>
    <property type="evidence" value="ECO:0007669"/>
    <property type="project" value="InterPro"/>
</dbReference>
<keyword evidence="5" id="KW-0677">Repeat</keyword>
<comment type="caution">
    <text evidence="11">Lacks conserved residue(s) required for the propagation of feature annotation.</text>
</comment>
<feature type="compositionally biased region" description="Polar residues" evidence="12">
    <location>
        <begin position="920"/>
        <end position="946"/>
    </location>
</feature>
<feature type="compositionally biased region" description="Basic and acidic residues" evidence="12">
    <location>
        <begin position="878"/>
        <end position="889"/>
    </location>
</feature>
<evidence type="ECO:0000256" key="14">
    <source>
        <dbReference type="SAM" id="SignalP"/>
    </source>
</evidence>
<dbReference type="CDD" id="cd00054">
    <property type="entry name" value="EGF_CA"/>
    <property type="match status" value="7"/>
</dbReference>
<reference evidence="16" key="2">
    <citation type="submission" date="2021-01" db="UniProtKB">
        <authorList>
            <consortium name="EnsemblMetazoa"/>
        </authorList>
    </citation>
    <scope>IDENTIFICATION</scope>
</reference>
<feature type="compositionally biased region" description="Low complexity" evidence="12">
    <location>
        <begin position="890"/>
        <end position="902"/>
    </location>
</feature>
<sequence length="981" mass="106977">MMWIYALIKSVILAGFVLQIHGRVKVSFELVDFENTGHIELDGGCCDATIFGCGSSCDNRFNLCFDVYRGNNDMTDCAYGNFRTDRLFENNDDFDFPKSLASNLVNPIVLTISSWSSGFRSKIEVWDYDPSNADDKIDYYGYNYPYSPDRTSALATEHTVTQNGAGTSLTRVAVKVYCDVHYYGTSSGCSTYCLARDNSEGHYDCNDITGARVCHSGWKGSYCSIEINECDSDPCQFNAACTDLLADYSCNCPAGTQGKNCNDKDECSSDPCEHGGTCENKLNQYQCNCPREYSGANCEFEIDFCDSDPCQNGATCLGENDNHVLECICDPGYSGVFCDVDIDECIGVDCLNNGTCQDGVNEFTCNCTEGYGGTYCELDIRDECASKPCQNNASCVDMVGGYVCVCRAGFQSENCEEDVNECDPDPCSYGNCTDQVGRYTCDCWPGYSGENCTVNIDECVDNTCENNSTCQDGVNNYTCSCMSGYTGVYCDTEIDECSSSPCQNGGRCEDSLDSFTCQCASTGYQSLLCEIDIDECQDEQACPSNKICANVNGSYDCNTKPPEPTPIPGLCRTSVCYNEGTCLLINGSYQCVCTDDFSGELCETPTELCFSSPCQNDGRCQVLTEVNGSVYYNCQCQENYAGINCELFLAARTGDQGGGFAYWYFVLIGIIIIIVILSAGMCFYKVRRDRREKFEDYEPTVFANPHTDSISIPTTLGATAGPPLPPKGKLDDPNMSMTFTNNIYSDIDGTEVRGACAISPNPKDTKDDFEKENPYATGGYLHNNGQVAQHENPYEFARDPDVTDARPVKENDYSSDPTSVKSARNPLNLDSSYSTAIFPDKEPPRPISTSIPPPLPHRDNSTRAVPSEYDVPVPQGDDSTRKVPSEYDVPRTTSSTVSPSPTGAEPPYSFNIYTQDEDVSTPNEASSPTNSKNPFSQSAVATSNGGEEQHPIPTSGPPTPSSPNNPYSTSIFNEGSSQSNA</sequence>
<evidence type="ECO:0000256" key="2">
    <source>
        <dbReference type="ARBA" id="ARBA00022473"/>
    </source>
</evidence>
<feature type="transmembrane region" description="Helical" evidence="13">
    <location>
        <begin position="662"/>
        <end position="684"/>
    </location>
</feature>
<dbReference type="GO" id="GO:0005886">
    <property type="term" value="C:plasma membrane"/>
    <property type="evidence" value="ECO:0007669"/>
    <property type="project" value="UniProtKB-ARBA"/>
</dbReference>
<evidence type="ECO:0000256" key="8">
    <source>
        <dbReference type="ARBA" id="ARBA00023136"/>
    </source>
</evidence>
<feature type="disulfide bond" evidence="11">
    <location>
        <begin position="593"/>
        <end position="602"/>
    </location>
</feature>
<dbReference type="FunFam" id="2.10.25.10:FF:000039">
    <property type="entry name" value="Crumbs cell polarity complex component 1"/>
    <property type="match status" value="1"/>
</dbReference>
<dbReference type="SMART" id="SM00051">
    <property type="entry name" value="DSL"/>
    <property type="match status" value="1"/>
</dbReference>
<dbReference type="PROSITE" id="PS00010">
    <property type="entry name" value="ASX_HYDROXYL"/>
    <property type="match status" value="7"/>
</dbReference>
<evidence type="ECO:0000313" key="17">
    <source>
        <dbReference type="Proteomes" id="UP000007110"/>
    </source>
</evidence>
<dbReference type="FunFam" id="2.60.40.3510:FF:000013">
    <property type="entry name" value="Uncharacterized protein"/>
    <property type="match status" value="1"/>
</dbReference>
<feature type="disulfide bond" evidence="11">
    <location>
        <begin position="443"/>
        <end position="452"/>
    </location>
</feature>
<evidence type="ECO:0000256" key="6">
    <source>
        <dbReference type="ARBA" id="ARBA00022782"/>
    </source>
</evidence>
<feature type="compositionally biased region" description="Polar residues" evidence="12">
    <location>
        <begin position="972"/>
        <end position="981"/>
    </location>
</feature>
<feature type="domain" description="EGF-like" evidence="15">
    <location>
        <begin position="455"/>
        <end position="491"/>
    </location>
</feature>
<dbReference type="InterPro" id="IPR001881">
    <property type="entry name" value="EGF-like_Ca-bd_dom"/>
</dbReference>
<evidence type="ECO:0000256" key="10">
    <source>
        <dbReference type="ARBA" id="ARBA00023180"/>
    </source>
</evidence>
<dbReference type="SMART" id="SM00181">
    <property type="entry name" value="EGF"/>
    <property type="match status" value="10"/>
</dbReference>
<evidence type="ECO:0000256" key="12">
    <source>
        <dbReference type="SAM" id="MobiDB-lite"/>
    </source>
</evidence>
<evidence type="ECO:0000256" key="4">
    <source>
        <dbReference type="ARBA" id="ARBA00022729"/>
    </source>
</evidence>
<feature type="disulfide bond" evidence="11">
    <location>
        <begin position="252"/>
        <end position="261"/>
    </location>
</feature>
<evidence type="ECO:0000256" key="5">
    <source>
        <dbReference type="ARBA" id="ARBA00022737"/>
    </source>
</evidence>
<dbReference type="AlphaFoldDB" id="A0A7M7T5Y9"/>
<feature type="disulfide bond" evidence="11">
    <location>
        <begin position="289"/>
        <end position="298"/>
    </location>
</feature>
<feature type="domain" description="EGF-like" evidence="15">
    <location>
        <begin position="567"/>
        <end position="603"/>
    </location>
</feature>
<dbReference type="Pfam" id="PF01414">
    <property type="entry name" value="DSL"/>
    <property type="match status" value="1"/>
</dbReference>
<feature type="domain" description="EGF-like" evidence="15">
    <location>
        <begin position="341"/>
        <end position="377"/>
    </location>
</feature>
<feature type="compositionally biased region" description="Basic and acidic residues" evidence="12">
    <location>
        <begin position="763"/>
        <end position="773"/>
    </location>
</feature>
<dbReference type="InterPro" id="IPR018097">
    <property type="entry name" value="EGF_Ca-bd_CS"/>
</dbReference>
<feature type="domain" description="EGF-like" evidence="15">
    <location>
        <begin position="493"/>
        <end position="530"/>
    </location>
</feature>
<evidence type="ECO:0000256" key="9">
    <source>
        <dbReference type="ARBA" id="ARBA00023157"/>
    </source>
</evidence>
<dbReference type="SUPFAM" id="SSF57196">
    <property type="entry name" value="EGF/Laminin"/>
    <property type="match status" value="6"/>
</dbReference>
<dbReference type="FunFam" id="2.10.25.10:FF:000575">
    <property type="entry name" value="Crumbs, isoform C"/>
    <property type="match status" value="1"/>
</dbReference>
<keyword evidence="2" id="KW-0217">Developmental protein</keyword>
<proteinExistence type="predicted"/>
<dbReference type="Proteomes" id="UP000007110">
    <property type="component" value="Unassembled WGS sequence"/>
</dbReference>
<feature type="chain" id="PRO_5029811226" description="EGF-like domain-containing protein" evidence="14">
    <location>
        <begin position="23"/>
        <end position="981"/>
    </location>
</feature>
<dbReference type="InterPro" id="IPR009030">
    <property type="entry name" value="Growth_fac_rcpt_cys_sf"/>
</dbReference>
<dbReference type="FunFam" id="2.10.25.10:FF:000080">
    <property type="entry name" value="Neurogenic locus notch 1"/>
    <property type="match status" value="1"/>
</dbReference>
<keyword evidence="7" id="KW-0832">Ubl conjugation</keyword>
<evidence type="ECO:0000313" key="16">
    <source>
        <dbReference type="EnsemblMetazoa" id="XP_030856301"/>
    </source>
</evidence>
<dbReference type="OMA" id="QNGHYRC"/>
<dbReference type="FunFam" id="2.10.25.10:FF:001078">
    <property type="entry name" value="Uncharacterized protein"/>
    <property type="match status" value="1"/>
</dbReference>
<feature type="domain" description="EGF-like" evidence="15">
    <location>
        <begin position="301"/>
        <end position="339"/>
    </location>
</feature>
<dbReference type="FunFam" id="2.10.25.10:FF:000031">
    <property type="entry name" value="neurogenic locus notch homolog protein 3"/>
    <property type="match status" value="1"/>
</dbReference>
<dbReference type="Gene3D" id="2.10.25.140">
    <property type="match status" value="1"/>
</dbReference>
<protein>
    <recommendedName>
        <fullName evidence="15">EGF-like domain-containing protein</fullName>
    </recommendedName>
</protein>
<dbReference type="GO" id="GO:0007154">
    <property type="term" value="P:cell communication"/>
    <property type="evidence" value="ECO:0007669"/>
    <property type="project" value="InterPro"/>
</dbReference>
<feature type="disulfide bond" evidence="11">
    <location>
        <begin position="636"/>
        <end position="645"/>
    </location>
</feature>
<reference evidence="17" key="1">
    <citation type="submission" date="2015-02" db="EMBL/GenBank/DDBJ databases">
        <title>Genome sequencing for Strongylocentrotus purpuratus.</title>
        <authorList>
            <person name="Murali S."/>
            <person name="Liu Y."/>
            <person name="Vee V."/>
            <person name="English A."/>
            <person name="Wang M."/>
            <person name="Skinner E."/>
            <person name="Han Y."/>
            <person name="Muzny D.M."/>
            <person name="Worley K.C."/>
            <person name="Gibbs R.A."/>
        </authorList>
    </citation>
    <scope>NUCLEOTIDE SEQUENCE</scope>
</reference>
<evidence type="ECO:0000256" key="7">
    <source>
        <dbReference type="ARBA" id="ARBA00022843"/>
    </source>
</evidence>
<dbReference type="PANTHER" id="PTHR24049:SF22">
    <property type="entry name" value="DROSOPHILA CRUMBS HOMOLOG"/>
    <property type="match status" value="1"/>
</dbReference>
<organism evidence="16 17">
    <name type="scientific">Strongylocentrotus purpuratus</name>
    <name type="common">Purple sea urchin</name>
    <dbReference type="NCBI Taxonomy" id="7668"/>
    <lineage>
        <taxon>Eukaryota</taxon>
        <taxon>Metazoa</taxon>
        <taxon>Echinodermata</taxon>
        <taxon>Eleutherozoa</taxon>
        <taxon>Echinozoa</taxon>
        <taxon>Echinoidea</taxon>
        <taxon>Euechinoidea</taxon>
        <taxon>Echinacea</taxon>
        <taxon>Camarodonta</taxon>
        <taxon>Echinidea</taxon>
        <taxon>Strongylocentrotidae</taxon>
        <taxon>Strongylocentrotus</taxon>
    </lineage>
</organism>
<feature type="disulfide bond" evidence="11">
    <location>
        <begin position="329"/>
        <end position="338"/>
    </location>
</feature>
<dbReference type="SUPFAM" id="SSF57184">
    <property type="entry name" value="Growth factor receptor domain"/>
    <property type="match status" value="1"/>
</dbReference>
<name>A0A7M7T5Y9_STRPU</name>
<dbReference type="InterPro" id="IPR013032">
    <property type="entry name" value="EGF-like_CS"/>
</dbReference>